<dbReference type="GO" id="GO:0008762">
    <property type="term" value="F:UDP-N-acetylmuramate dehydrogenase activity"/>
    <property type="evidence" value="ECO:0007669"/>
    <property type="project" value="UniProtKB-UniRule"/>
</dbReference>
<dbReference type="GO" id="GO:0051301">
    <property type="term" value="P:cell division"/>
    <property type="evidence" value="ECO:0007669"/>
    <property type="project" value="UniProtKB-KW"/>
</dbReference>
<evidence type="ECO:0000256" key="10">
    <source>
        <dbReference type="ARBA" id="ARBA00022960"/>
    </source>
</evidence>
<dbReference type="PROSITE" id="PS51387">
    <property type="entry name" value="FAD_PCMH"/>
    <property type="match status" value="1"/>
</dbReference>
<proteinExistence type="inferred from homology"/>
<dbReference type="InterPro" id="IPR016169">
    <property type="entry name" value="FAD-bd_PCMH_sub2"/>
</dbReference>
<dbReference type="PANTHER" id="PTHR21071">
    <property type="entry name" value="UDP-N-ACETYLENOLPYRUVOYLGLUCOSAMINE REDUCTASE"/>
    <property type="match status" value="1"/>
</dbReference>
<evidence type="ECO:0000256" key="15">
    <source>
        <dbReference type="ARBA" id="ARBA00048914"/>
    </source>
</evidence>
<dbReference type="Gene3D" id="3.30.465.10">
    <property type="match status" value="1"/>
</dbReference>
<dbReference type="SUPFAM" id="SSF56194">
    <property type="entry name" value="Uridine diphospho-N-Acetylenolpyruvylglucosamine reductase, MurB, C-terminal domain"/>
    <property type="match status" value="1"/>
</dbReference>
<dbReference type="PANTHER" id="PTHR21071:SF4">
    <property type="entry name" value="UDP-N-ACETYLENOLPYRUVOYLGLUCOSAMINE REDUCTASE"/>
    <property type="match status" value="1"/>
</dbReference>
<dbReference type="GO" id="GO:0005829">
    <property type="term" value="C:cytosol"/>
    <property type="evidence" value="ECO:0007669"/>
    <property type="project" value="TreeGrafter"/>
</dbReference>
<dbReference type="HAMAP" id="MF_00037">
    <property type="entry name" value="MurB"/>
    <property type="match status" value="1"/>
</dbReference>
<dbReference type="EC" id="1.3.1.98" evidence="16"/>
<dbReference type="AlphaFoldDB" id="A0A1B2DI36"/>
<comment type="subcellular location">
    <subcellularLocation>
        <location evidence="3 16">Cytoplasm</location>
    </subcellularLocation>
</comment>
<reference evidence="18" key="1">
    <citation type="submission" date="2016-08" db="EMBL/GenBank/DDBJ databases">
        <title>Complete Genome Seqeunce of Paenibacillus sp. BIHB 4019 from tea rhizoplane.</title>
        <authorList>
            <person name="Thakur R."/>
            <person name="Swarnkar M.K."/>
            <person name="Gulati A."/>
        </authorList>
    </citation>
    <scope>NUCLEOTIDE SEQUENCE [LARGE SCALE GENOMIC DNA]</scope>
    <source>
        <strain evidence="18">BIHB4019</strain>
    </source>
</reference>
<dbReference type="InterPro" id="IPR003170">
    <property type="entry name" value="MurB"/>
</dbReference>
<evidence type="ECO:0000256" key="11">
    <source>
        <dbReference type="ARBA" id="ARBA00022984"/>
    </source>
</evidence>
<comment type="catalytic activity">
    <reaction evidence="15 16">
        <text>UDP-N-acetyl-alpha-D-muramate + NADP(+) = UDP-N-acetyl-3-O-(1-carboxyvinyl)-alpha-D-glucosamine + NADPH + H(+)</text>
        <dbReference type="Rhea" id="RHEA:12248"/>
        <dbReference type="ChEBI" id="CHEBI:15378"/>
        <dbReference type="ChEBI" id="CHEBI:57783"/>
        <dbReference type="ChEBI" id="CHEBI:58349"/>
        <dbReference type="ChEBI" id="CHEBI:68483"/>
        <dbReference type="ChEBI" id="CHEBI:70757"/>
        <dbReference type="EC" id="1.3.1.98"/>
    </reaction>
</comment>
<dbReference type="InterPro" id="IPR036318">
    <property type="entry name" value="FAD-bd_PCMH-like_sf"/>
</dbReference>
<dbReference type="NCBIfam" id="TIGR00179">
    <property type="entry name" value="murB"/>
    <property type="match status" value="1"/>
</dbReference>
<evidence type="ECO:0000256" key="13">
    <source>
        <dbReference type="ARBA" id="ARBA00023306"/>
    </source>
</evidence>
<evidence type="ECO:0000256" key="1">
    <source>
        <dbReference type="ARBA" id="ARBA00001974"/>
    </source>
</evidence>
<dbReference type="InterPro" id="IPR036635">
    <property type="entry name" value="MurB_C_sf"/>
</dbReference>
<dbReference type="InterPro" id="IPR016166">
    <property type="entry name" value="FAD-bd_PCMH"/>
</dbReference>
<dbReference type="InterPro" id="IPR016167">
    <property type="entry name" value="FAD-bd_PCMH_sub1"/>
</dbReference>
<evidence type="ECO:0000256" key="2">
    <source>
        <dbReference type="ARBA" id="ARBA00003921"/>
    </source>
</evidence>
<dbReference type="EMBL" id="CP016808">
    <property type="protein sequence ID" value="ANY67335.1"/>
    <property type="molecule type" value="Genomic_DNA"/>
</dbReference>
<keyword evidence="14 16" id="KW-0961">Cell wall biogenesis/degradation</keyword>
<evidence type="ECO:0000256" key="3">
    <source>
        <dbReference type="ARBA" id="ARBA00004496"/>
    </source>
</evidence>
<evidence type="ECO:0000256" key="7">
    <source>
        <dbReference type="ARBA" id="ARBA00022630"/>
    </source>
</evidence>
<dbReference type="Pfam" id="PF02873">
    <property type="entry name" value="MurB_C"/>
    <property type="match status" value="1"/>
</dbReference>
<keyword evidence="11 16" id="KW-0573">Peptidoglycan synthesis</keyword>
<feature type="active site" description="Proton donor" evidence="16">
    <location>
        <position position="216"/>
    </location>
</feature>
<evidence type="ECO:0000259" key="17">
    <source>
        <dbReference type="PROSITE" id="PS51387"/>
    </source>
</evidence>
<keyword evidence="8 16" id="KW-0274">FAD</keyword>
<keyword evidence="12 16" id="KW-0560">Oxidoreductase</keyword>
<keyword evidence="7 16" id="KW-0285">Flavoprotein</keyword>
<dbReference type="InterPro" id="IPR006094">
    <property type="entry name" value="Oxid_FAD_bind_N"/>
</dbReference>
<keyword evidence="13 16" id="KW-0131">Cell cycle</keyword>
<dbReference type="Pfam" id="PF01565">
    <property type="entry name" value="FAD_binding_4"/>
    <property type="match status" value="1"/>
</dbReference>
<name>A0A1B2DI36_9BACL</name>
<keyword evidence="5 16" id="KW-0963">Cytoplasm</keyword>
<feature type="active site" evidence="16">
    <location>
        <position position="287"/>
    </location>
</feature>
<evidence type="ECO:0000256" key="4">
    <source>
        <dbReference type="ARBA" id="ARBA00004752"/>
    </source>
</evidence>
<comment type="cofactor">
    <cofactor evidence="1 16">
        <name>FAD</name>
        <dbReference type="ChEBI" id="CHEBI:57692"/>
    </cofactor>
</comment>
<evidence type="ECO:0000256" key="9">
    <source>
        <dbReference type="ARBA" id="ARBA00022857"/>
    </source>
</evidence>
<dbReference type="RefSeq" id="WP_237163468.1">
    <property type="nucleotide sequence ID" value="NZ_CP016808.1"/>
</dbReference>
<keyword evidence="6 16" id="KW-0132">Cell division</keyword>
<evidence type="ECO:0000313" key="18">
    <source>
        <dbReference type="EMBL" id="ANY67335.1"/>
    </source>
</evidence>
<dbReference type="NCBIfam" id="NF010480">
    <property type="entry name" value="PRK13905.1"/>
    <property type="match status" value="1"/>
</dbReference>
<evidence type="ECO:0000256" key="6">
    <source>
        <dbReference type="ARBA" id="ARBA00022618"/>
    </source>
</evidence>
<dbReference type="GO" id="GO:0071555">
    <property type="term" value="P:cell wall organization"/>
    <property type="evidence" value="ECO:0007669"/>
    <property type="project" value="UniProtKB-KW"/>
</dbReference>
<dbReference type="Gene3D" id="3.30.43.10">
    <property type="entry name" value="Uridine Diphospho-n-acetylenolpyruvylglucosamine Reductase, domain 2"/>
    <property type="match status" value="1"/>
</dbReference>
<dbReference type="Gene3D" id="3.90.78.10">
    <property type="entry name" value="UDP-N-acetylenolpyruvoylglucosamine reductase, C-terminal domain"/>
    <property type="match status" value="1"/>
</dbReference>
<protein>
    <recommendedName>
        <fullName evidence="16">UDP-N-acetylenolpyruvoylglucosamine reductase</fullName>
        <ecNumber evidence="16">1.3.1.98</ecNumber>
    </recommendedName>
    <alternativeName>
        <fullName evidence="16">UDP-N-acetylmuramate dehydrogenase</fullName>
    </alternativeName>
</protein>
<evidence type="ECO:0000256" key="12">
    <source>
        <dbReference type="ARBA" id="ARBA00023002"/>
    </source>
</evidence>
<dbReference type="GO" id="GO:0008360">
    <property type="term" value="P:regulation of cell shape"/>
    <property type="evidence" value="ECO:0007669"/>
    <property type="project" value="UniProtKB-KW"/>
</dbReference>
<dbReference type="GO" id="GO:0071949">
    <property type="term" value="F:FAD binding"/>
    <property type="evidence" value="ECO:0007669"/>
    <property type="project" value="InterPro"/>
</dbReference>
<keyword evidence="10 16" id="KW-0133">Cell shape</keyword>
<comment type="function">
    <text evidence="2 16">Cell wall formation.</text>
</comment>
<dbReference type="InterPro" id="IPR011601">
    <property type="entry name" value="MurB_C"/>
</dbReference>
<dbReference type="UniPathway" id="UPA00219"/>
<evidence type="ECO:0000256" key="8">
    <source>
        <dbReference type="ARBA" id="ARBA00022827"/>
    </source>
</evidence>
<sequence>MFEHIVHEANVPLSRITTMSVGGPCRYYVIPKSVEDIRFVTAICERFGWKLLIIGNGSNVLVGDEGFDGVVMHVGKGLKEYGLQGGELYAEAGVALPRLAYSMANEGIAGFDFMAGIPGSVGGGLVMNAGCIGKEIGDVVSSVTHVSDTGEVITSSAEELQFSFRRSWFLERRHIIVSARFRAEAASDPAQVMEATKRAADIRKGKFPINVKTVGSTFKSPPEGPHPGRLIEEVGLKGFVIGGAQISTVHANWIINQGSATASDVKRLIELMQTTVAKQLGILMEPEVLFV</sequence>
<evidence type="ECO:0000256" key="16">
    <source>
        <dbReference type="HAMAP-Rule" id="MF_00037"/>
    </source>
</evidence>
<comment type="pathway">
    <text evidence="4 16">Cell wall biogenesis; peptidoglycan biosynthesis.</text>
</comment>
<evidence type="ECO:0000256" key="14">
    <source>
        <dbReference type="ARBA" id="ARBA00023316"/>
    </source>
</evidence>
<dbReference type="SUPFAM" id="SSF56176">
    <property type="entry name" value="FAD-binding/transporter-associated domain-like"/>
    <property type="match status" value="1"/>
</dbReference>
<keyword evidence="9 16" id="KW-0521">NADP</keyword>
<organism evidence="18">
    <name type="scientific">Paenibacillus sp. BIHB 4019</name>
    <dbReference type="NCBI Taxonomy" id="1870819"/>
    <lineage>
        <taxon>Bacteria</taxon>
        <taxon>Bacillati</taxon>
        <taxon>Bacillota</taxon>
        <taxon>Bacilli</taxon>
        <taxon>Bacillales</taxon>
        <taxon>Paenibacillaceae</taxon>
        <taxon>Paenibacillus</taxon>
    </lineage>
</organism>
<gene>
    <name evidence="16" type="primary">murB</name>
    <name evidence="18" type="ORF">BBD42_13260</name>
</gene>
<dbReference type="GO" id="GO:0009252">
    <property type="term" value="P:peptidoglycan biosynthetic process"/>
    <property type="evidence" value="ECO:0007669"/>
    <property type="project" value="UniProtKB-UniRule"/>
</dbReference>
<accession>A0A1B2DI36</accession>
<feature type="active site" evidence="16">
    <location>
        <position position="165"/>
    </location>
</feature>
<evidence type="ECO:0000256" key="5">
    <source>
        <dbReference type="ARBA" id="ARBA00022490"/>
    </source>
</evidence>
<feature type="domain" description="FAD-binding PCMH-type" evidence="17">
    <location>
        <begin position="20"/>
        <end position="186"/>
    </location>
</feature>
<comment type="similarity">
    <text evidence="16">Belongs to the MurB family.</text>
</comment>